<gene>
    <name evidence="2" type="ORF">HPU229334_07930</name>
</gene>
<feature type="transmembrane region" description="Helical" evidence="1">
    <location>
        <begin position="103"/>
        <end position="124"/>
    </location>
</feature>
<evidence type="ECO:0000256" key="1">
    <source>
        <dbReference type="SAM" id="Phobius"/>
    </source>
</evidence>
<comment type="caution">
    <text evidence="2">The sequence shown here is derived from an EMBL/GenBank/DDBJ whole genome shotgun (WGS) entry which is preliminary data.</text>
</comment>
<proteinExistence type="predicted"/>
<protein>
    <submittedName>
        <fullName evidence="2">Uncharacterized protein</fullName>
    </submittedName>
</protein>
<sequence length="176" mass="20425">MDRLPFYCKITDTANYIEIFLEIMIFIIPIIPAISLIIALVDIFSLRVLKDSYLPKEQLQERKRILIKGIIYASILPIIYLWFLSQDLMMGNLFGVTYRGATAFFTFSLLPAILAIYNIILLILSYTHCKFAIKHNLQKRRKEYIIVIVPMSIFVVLSILAIIDKSQICNPWAYRG</sequence>
<feature type="transmembrane region" description="Helical" evidence="1">
    <location>
        <begin position="144"/>
        <end position="163"/>
    </location>
</feature>
<organism evidence="2 3">
    <name type="scientific">Helicobacter pullorum</name>
    <dbReference type="NCBI Taxonomy" id="35818"/>
    <lineage>
        <taxon>Bacteria</taxon>
        <taxon>Pseudomonadati</taxon>
        <taxon>Campylobacterota</taxon>
        <taxon>Epsilonproteobacteria</taxon>
        <taxon>Campylobacterales</taxon>
        <taxon>Helicobacteraceae</taxon>
        <taxon>Helicobacter</taxon>
    </lineage>
</organism>
<dbReference type="PATRIC" id="fig|35818.11.peg.1569"/>
<feature type="transmembrane region" description="Helical" evidence="1">
    <location>
        <begin position="65"/>
        <end position="83"/>
    </location>
</feature>
<keyword evidence="1" id="KW-1133">Transmembrane helix</keyword>
<reference evidence="2 3" key="1">
    <citation type="submission" date="2014-06" db="EMBL/GenBank/DDBJ databases">
        <title>Helicobacter pullorum isolates in fresh chicken meat - phenotypic and genotypic features.</title>
        <authorList>
            <person name="Borges V."/>
            <person name="Santos A."/>
            <person name="Correia C.B."/>
            <person name="Saraiva M."/>
            <person name="Menard A."/>
            <person name="Vieira L."/>
            <person name="Sampaio D.A."/>
            <person name="Gomes J.P."/>
            <person name="Oleastro M."/>
        </authorList>
    </citation>
    <scope>NUCLEOTIDE SEQUENCE [LARGE SCALE GENOMIC DNA]</scope>
    <source>
        <strain evidence="2 3">229334/12</strain>
    </source>
</reference>
<evidence type="ECO:0000313" key="3">
    <source>
        <dbReference type="Proteomes" id="UP000037997"/>
    </source>
</evidence>
<dbReference type="Proteomes" id="UP000037997">
    <property type="component" value="Unassembled WGS sequence"/>
</dbReference>
<keyword evidence="1" id="KW-0812">Transmembrane</keyword>
<feature type="transmembrane region" description="Helical" evidence="1">
    <location>
        <begin position="20"/>
        <end position="44"/>
    </location>
</feature>
<evidence type="ECO:0000313" key="2">
    <source>
        <dbReference type="EMBL" id="KPH56545.1"/>
    </source>
</evidence>
<dbReference type="AlphaFoldDB" id="A0A0N1MR26"/>
<name>A0A0N1MR26_9HELI</name>
<keyword evidence="1" id="KW-0472">Membrane</keyword>
<dbReference type="EMBL" id="JNOC01000004">
    <property type="protein sequence ID" value="KPH56545.1"/>
    <property type="molecule type" value="Genomic_DNA"/>
</dbReference>
<accession>A0A0N1MR26</accession>